<organism evidence="2 3">
    <name type="scientific">Cerrena zonata</name>
    <dbReference type="NCBI Taxonomy" id="2478898"/>
    <lineage>
        <taxon>Eukaryota</taxon>
        <taxon>Fungi</taxon>
        <taxon>Dikarya</taxon>
        <taxon>Basidiomycota</taxon>
        <taxon>Agaricomycotina</taxon>
        <taxon>Agaricomycetes</taxon>
        <taxon>Polyporales</taxon>
        <taxon>Cerrenaceae</taxon>
        <taxon>Cerrena</taxon>
    </lineage>
</organism>
<feature type="region of interest" description="Disordered" evidence="1">
    <location>
        <begin position="1"/>
        <end position="33"/>
    </location>
</feature>
<reference evidence="2 3" key="1">
    <citation type="submission" date="2022-09" db="EMBL/GenBank/DDBJ databases">
        <authorList>
            <person name="Palmer J.M."/>
        </authorList>
    </citation>
    <scope>NUCLEOTIDE SEQUENCE [LARGE SCALE GENOMIC DNA]</scope>
    <source>
        <strain evidence="2 3">DSM 7382</strain>
    </source>
</reference>
<dbReference type="AlphaFoldDB" id="A0AAW0GLQ4"/>
<feature type="compositionally biased region" description="Low complexity" evidence="1">
    <location>
        <begin position="1"/>
        <end position="15"/>
    </location>
</feature>
<proteinExistence type="predicted"/>
<comment type="caution">
    <text evidence="2">The sequence shown here is derived from an EMBL/GenBank/DDBJ whole genome shotgun (WGS) entry which is preliminary data.</text>
</comment>
<keyword evidence="3" id="KW-1185">Reference proteome</keyword>
<dbReference type="EMBL" id="JASBNA010000007">
    <property type="protein sequence ID" value="KAK7690010.1"/>
    <property type="molecule type" value="Genomic_DNA"/>
</dbReference>
<evidence type="ECO:0000256" key="1">
    <source>
        <dbReference type="SAM" id="MobiDB-lite"/>
    </source>
</evidence>
<accession>A0AAW0GLQ4</accession>
<gene>
    <name evidence="2" type="ORF">QCA50_006652</name>
</gene>
<sequence>MNSIPFPTFTTPRTPKGYRYAKEPTSPLAKYGQPLPLELPSLRSWKDTCRSYASTSSSSSSQSSNLRVNLSNIYPNSIRAIDYDLDADDDSDKEIDDYPMELIEAPVFTETCVRTVEENIYLGNGKLNDRALMFVKRQFRHVLAGSGVVKRKRGEKKRNVSVM</sequence>
<evidence type="ECO:0000313" key="3">
    <source>
        <dbReference type="Proteomes" id="UP001385951"/>
    </source>
</evidence>
<name>A0AAW0GLQ4_9APHY</name>
<dbReference type="Proteomes" id="UP001385951">
    <property type="component" value="Unassembled WGS sequence"/>
</dbReference>
<protein>
    <submittedName>
        <fullName evidence="2">Uncharacterized protein</fullName>
    </submittedName>
</protein>
<evidence type="ECO:0000313" key="2">
    <source>
        <dbReference type="EMBL" id="KAK7690010.1"/>
    </source>
</evidence>